<dbReference type="RefSeq" id="XP_020908875.1">
    <property type="nucleotide sequence ID" value="XM_021053216.2"/>
</dbReference>
<dbReference type="OrthoDB" id="2109241at2759"/>
<feature type="compositionally biased region" description="Low complexity" evidence="1">
    <location>
        <begin position="86"/>
        <end position="109"/>
    </location>
</feature>
<evidence type="ECO:0000313" key="2">
    <source>
        <dbReference type="EnsemblMetazoa" id="XP_020908875.1"/>
    </source>
</evidence>
<keyword evidence="3" id="KW-1185">Reference proteome</keyword>
<dbReference type="GeneID" id="110246834"/>
<dbReference type="InterPro" id="IPR039471">
    <property type="entry name" value="CXorf65-like"/>
</dbReference>
<name>A0A913XTE0_EXADI</name>
<dbReference type="AlphaFoldDB" id="A0A913XTE0"/>
<organism evidence="2 3">
    <name type="scientific">Exaiptasia diaphana</name>
    <name type="common">Tropical sea anemone</name>
    <name type="synonym">Aiptasia pulchella</name>
    <dbReference type="NCBI Taxonomy" id="2652724"/>
    <lineage>
        <taxon>Eukaryota</taxon>
        <taxon>Metazoa</taxon>
        <taxon>Cnidaria</taxon>
        <taxon>Anthozoa</taxon>
        <taxon>Hexacorallia</taxon>
        <taxon>Actiniaria</taxon>
        <taxon>Aiptasiidae</taxon>
        <taxon>Exaiptasia</taxon>
    </lineage>
</organism>
<sequence length="143" mass="15975">MFITVRYGDGEQTLFNPQCKISALLEDIKRRCKCTKDALVDLSDESGNLKFLVDHPLSYASEILKERESFVLIRIEKRLSKCESDATTAKQSAAKTTSPTTTPNKKGNTLNKAKAAFMSNPARLKSRDRSFSNKSPTLKKASR</sequence>
<feature type="region of interest" description="Disordered" evidence="1">
    <location>
        <begin position="84"/>
        <end position="143"/>
    </location>
</feature>
<dbReference type="EnsemblMetazoa" id="XM_021053216.2">
    <property type="protein sequence ID" value="XP_020908875.1"/>
    <property type="gene ID" value="LOC110246834"/>
</dbReference>
<protein>
    <submittedName>
        <fullName evidence="2">Uncharacterized protein</fullName>
    </submittedName>
</protein>
<dbReference type="Proteomes" id="UP000887567">
    <property type="component" value="Unplaced"/>
</dbReference>
<dbReference type="PANTHER" id="PTHR33887">
    <property type="entry name" value="PB1 DOMAIN-CONTAINING PROTEIN"/>
    <property type="match status" value="1"/>
</dbReference>
<evidence type="ECO:0000256" key="1">
    <source>
        <dbReference type="SAM" id="MobiDB-lite"/>
    </source>
</evidence>
<reference evidence="2" key="1">
    <citation type="submission" date="2022-11" db="UniProtKB">
        <authorList>
            <consortium name="EnsemblMetazoa"/>
        </authorList>
    </citation>
    <scope>IDENTIFICATION</scope>
</reference>
<dbReference type="Pfam" id="PF15874">
    <property type="entry name" value="Il2rg"/>
    <property type="match status" value="1"/>
</dbReference>
<proteinExistence type="predicted"/>
<dbReference type="PANTHER" id="PTHR33887:SF5">
    <property type="entry name" value="PB1 DOMAIN-CONTAINING PROTEIN"/>
    <property type="match status" value="1"/>
</dbReference>
<accession>A0A913XTE0</accession>
<evidence type="ECO:0000313" key="3">
    <source>
        <dbReference type="Proteomes" id="UP000887567"/>
    </source>
</evidence>